<dbReference type="InterPro" id="IPR001789">
    <property type="entry name" value="Sig_transdc_resp-reg_receiver"/>
</dbReference>
<dbReference type="SUPFAM" id="SSF52172">
    <property type="entry name" value="CheY-like"/>
    <property type="match status" value="1"/>
</dbReference>
<dbReference type="AlphaFoldDB" id="H8GDB0"/>
<protein>
    <submittedName>
        <fullName evidence="5">Response regulator containing a CheY-like receiver domain and an HTH DNA-binding domain</fullName>
    </submittedName>
</protein>
<evidence type="ECO:0000259" key="4">
    <source>
        <dbReference type="PROSITE" id="PS50110"/>
    </source>
</evidence>
<dbReference type="SMART" id="SM00421">
    <property type="entry name" value="HTH_LUXR"/>
    <property type="match status" value="1"/>
</dbReference>
<keyword evidence="6" id="KW-1185">Reference proteome</keyword>
<dbReference type="PANTHER" id="PTHR43214">
    <property type="entry name" value="TWO-COMPONENT RESPONSE REGULATOR"/>
    <property type="match status" value="1"/>
</dbReference>
<dbReference type="InterPro" id="IPR016032">
    <property type="entry name" value="Sig_transdc_resp-reg_C-effctor"/>
</dbReference>
<dbReference type="SUPFAM" id="SSF46894">
    <property type="entry name" value="C-terminal effector domain of the bipartite response regulators"/>
    <property type="match status" value="1"/>
</dbReference>
<dbReference type="RefSeq" id="WP_005442904.1">
    <property type="nucleotide sequence ID" value="NZ_CM001466.1"/>
</dbReference>
<keyword evidence="1" id="KW-0238">DNA-binding</keyword>
<dbReference type="Gene3D" id="3.40.50.2300">
    <property type="match status" value="1"/>
</dbReference>
<feature type="domain" description="Response regulatory" evidence="4">
    <location>
        <begin position="13"/>
        <end position="129"/>
    </location>
</feature>
<dbReference type="Pfam" id="PF00196">
    <property type="entry name" value="GerE"/>
    <property type="match status" value="1"/>
</dbReference>
<evidence type="ECO:0000313" key="6">
    <source>
        <dbReference type="Proteomes" id="UP000004705"/>
    </source>
</evidence>
<evidence type="ECO:0000259" key="3">
    <source>
        <dbReference type="PROSITE" id="PS50043"/>
    </source>
</evidence>
<dbReference type="PANTHER" id="PTHR43214:SF42">
    <property type="entry name" value="TRANSCRIPTIONAL REGULATORY PROTEIN DESR"/>
    <property type="match status" value="1"/>
</dbReference>
<keyword evidence="2" id="KW-0597">Phosphoprotein</keyword>
<dbReference type="OrthoDB" id="9808843at2"/>
<feature type="domain" description="HTH luxR-type" evidence="3">
    <location>
        <begin position="143"/>
        <end position="208"/>
    </location>
</feature>
<accession>H8GDB0</accession>
<dbReference type="HOGENOM" id="CLU_000445_90_10_11"/>
<dbReference type="CDD" id="cd19930">
    <property type="entry name" value="REC_DesR-like"/>
    <property type="match status" value="1"/>
</dbReference>
<dbReference type="Pfam" id="PF00072">
    <property type="entry name" value="Response_reg"/>
    <property type="match status" value="1"/>
</dbReference>
<feature type="modified residue" description="4-aspartylphosphate" evidence="2">
    <location>
        <position position="64"/>
    </location>
</feature>
<proteinExistence type="predicted"/>
<dbReference type="GO" id="GO:0000160">
    <property type="term" value="P:phosphorelay signal transduction system"/>
    <property type="evidence" value="ECO:0007669"/>
    <property type="project" value="InterPro"/>
</dbReference>
<dbReference type="PROSITE" id="PS50043">
    <property type="entry name" value="HTH_LUXR_2"/>
    <property type="match status" value="1"/>
</dbReference>
<dbReference type="InterPro" id="IPR011006">
    <property type="entry name" value="CheY-like_superfamily"/>
</dbReference>
<dbReference type="GO" id="GO:0003677">
    <property type="term" value="F:DNA binding"/>
    <property type="evidence" value="ECO:0007669"/>
    <property type="project" value="UniProtKB-KW"/>
</dbReference>
<dbReference type="InterPro" id="IPR039420">
    <property type="entry name" value="WalR-like"/>
</dbReference>
<organism evidence="5 6">
    <name type="scientific">Saccharomonospora azurea NA-128</name>
    <dbReference type="NCBI Taxonomy" id="882081"/>
    <lineage>
        <taxon>Bacteria</taxon>
        <taxon>Bacillati</taxon>
        <taxon>Actinomycetota</taxon>
        <taxon>Actinomycetes</taxon>
        <taxon>Pseudonocardiales</taxon>
        <taxon>Pseudonocardiaceae</taxon>
        <taxon>Saccharomonospora</taxon>
    </lineage>
</organism>
<sequence length="210" mass="22646">MTGHDGEHTDGISVVLAEDQTMVVEAFAELLGLQPDITVQAIATNGAEALDAVAEHDPDVLVADIEMPRGTGLDVAAELRRRGSRTRVLIVTTFARSGYLRRALNAGVTGYVLKDSPITELADALRTVHAGGTVIAPELALAAWDQADQLTDRERELVRLVGEGATNRTIAQQLHLAEGTVRNYLSTAMTKLDARNRTDAARIARERGWI</sequence>
<dbReference type="PROSITE" id="PS50110">
    <property type="entry name" value="RESPONSE_REGULATORY"/>
    <property type="match status" value="1"/>
</dbReference>
<dbReference type="Proteomes" id="UP000004705">
    <property type="component" value="Chromosome"/>
</dbReference>
<evidence type="ECO:0000313" key="5">
    <source>
        <dbReference type="EMBL" id="EHY89874.1"/>
    </source>
</evidence>
<evidence type="ECO:0000256" key="2">
    <source>
        <dbReference type="PROSITE-ProRule" id="PRU00169"/>
    </source>
</evidence>
<name>H8GDB0_9PSEU</name>
<reference evidence="5 6" key="1">
    <citation type="journal article" date="2012" name="Stand. Genomic Sci.">
        <title>Genome sequence of the soil bacterium Saccharomonospora azurea type strain (NA-128(T)).</title>
        <authorList>
            <person name="Klenk H.P."/>
            <person name="Held B."/>
            <person name="Lucas S."/>
            <person name="Lapidus A."/>
            <person name="Copeland A."/>
            <person name="Hammon N."/>
            <person name="Pitluck S."/>
            <person name="Goodwin L.A."/>
            <person name="Han C."/>
            <person name="Tapia R."/>
            <person name="Brambilla E.M."/>
            <person name="Potter G."/>
            <person name="Land M."/>
            <person name="Ivanova N."/>
            <person name="Rohde M."/>
            <person name="Goker M."/>
            <person name="Detter J.C."/>
            <person name="Kyrpides N.C."/>
            <person name="Woyke T."/>
        </authorList>
    </citation>
    <scope>NUCLEOTIDE SEQUENCE [LARGE SCALE GENOMIC DNA]</scope>
    <source>
        <strain evidence="5 6">NA-128</strain>
    </source>
</reference>
<dbReference type="EMBL" id="CM001466">
    <property type="protein sequence ID" value="EHY89874.1"/>
    <property type="molecule type" value="Genomic_DNA"/>
</dbReference>
<dbReference type="CDD" id="cd06170">
    <property type="entry name" value="LuxR_C_like"/>
    <property type="match status" value="1"/>
</dbReference>
<gene>
    <name evidence="5" type="ORF">SacazDRAFT_02991</name>
</gene>
<evidence type="ECO:0000256" key="1">
    <source>
        <dbReference type="ARBA" id="ARBA00023125"/>
    </source>
</evidence>
<dbReference type="InterPro" id="IPR000792">
    <property type="entry name" value="Tscrpt_reg_LuxR_C"/>
</dbReference>
<dbReference type="GO" id="GO:0006355">
    <property type="term" value="P:regulation of DNA-templated transcription"/>
    <property type="evidence" value="ECO:0007669"/>
    <property type="project" value="InterPro"/>
</dbReference>
<dbReference type="PRINTS" id="PR00038">
    <property type="entry name" value="HTHLUXR"/>
</dbReference>
<dbReference type="SMART" id="SM00448">
    <property type="entry name" value="REC"/>
    <property type="match status" value="1"/>
</dbReference>